<keyword evidence="5" id="KW-1185">Reference proteome</keyword>
<name>A0LBL1_MAGMM</name>
<dbReference type="SUPFAM" id="SSF56349">
    <property type="entry name" value="DNA breaking-rejoining enzymes"/>
    <property type="match status" value="1"/>
</dbReference>
<dbReference type="PANTHER" id="PTHR30349">
    <property type="entry name" value="PHAGE INTEGRASE-RELATED"/>
    <property type="match status" value="1"/>
</dbReference>
<reference evidence="5" key="1">
    <citation type="journal article" date="2009" name="Appl. Environ. Microbiol.">
        <title>Complete genome sequence of the chemolithoautotrophic marine magnetotactic coccus strain MC-1.</title>
        <authorList>
            <person name="Schubbe S."/>
            <person name="Williams T.J."/>
            <person name="Xie G."/>
            <person name="Kiss H.E."/>
            <person name="Brettin T.S."/>
            <person name="Martinez D."/>
            <person name="Ross C.A."/>
            <person name="Schuler D."/>
            <person name="Cox B.L."/>
            <person name="Nealson K.H."/>
            <person name="Bazylinski D.A."/>
        </authorList>
    </citation>
    <scope>NUCLEOTIDE SEQUENCE [LARGE SCALE GENOMIC DNA]</scope>
    <source>
        <strain evidence="5">ATCC BAA-1437 / JCM 17883 / MC-1</strain>
    </source>
</reference>
<dbReference type="InterPro" id="IPR011010">
    <property type="entry name" value="DNA_brk_join_enz"/>
</dbReference>
<accession>A0LBL1</accession>
<dbReference type="InterPro" id="IPR050090">
    <property type="entry name" value="Tyrosine_recombinase_XerCD"/>
</dbReference>
<dbReference type="AlphaFoldDB" id="A0LBL1"/>
<dbReference type="HOGENOM" id="CLU_027562_39_2_5"/>
<protein>
    <submittedName>
        <fullName evidence="4">Phage integrase family protein</fullName>
    </submittedName>
</protein>
<evidence type="ECO:0000256" key="1">
    <source>
        <dbReference type="ARBA" id="ARBA00022908"/>
    </source>
</evidence>
<evidence type="ECO:0000313" key="4">
    <source>
        <dbReference type="EMBL" id="ABK45354.1"/>
    </source>
</evidence>
<dbReference type="Gene3D" id="1.10.443.10">
    <property type="entry name" value="Intergrase catalytic core"/>
    <property type="match status" value="1"/>
</dbReference>
<dbReference type="PROSITE" id="PS51898">
    <property type="entry name" value="TYR_RECOMBINASE"/>
    <property type="match status" value="1"/>
</dbReference>
<dbReference type="PANTHER" id="PTHR30349:SF64">
    <property type="entry name" value="PROPHAGE INTEGRASE INTD-RELATED"/>
    <property type="match status" value="1"/>
</dbReference>
<dbReference type="GO" id="GO:0003677">
    <property type="term" value="F:DNA binding"/>
    <property type="evidence" value="ECO:0007669"/>
    <property type="project" value="InterPro"/>
</dbReference>
<feature type="domain" description="Tyr recombinase" evidence="3">
    <location>
        <begin position="1"/>
        <end position="147"/>
    </location>
</feature>
<evidence type="ECO:0000256" key="2">
    <source>
        <dbReference type="ARBA" id="ARBA00023172"/>
    </source>
</evidence>
<gene>
    <name evidence="4" type="ordered locus">Mmc1_2861</name>
</gene>
<proteinExistence type="predicted"/>
<sequence>MYACGLRINEVRPLEVSSIDGQKQLLRIIGKGNKERLIPLPTSTLYGLRSLWREHRHPRFLFPNKGGTNAVHSCVLYRTFKDALREAGLPSEITPHVLRHSYATRLMENDVDLRTTQILMGHSSIKSTLIYSHLTEPTRKKLRSTLDTIMADL</sequence>
<evidence type="ECO:0000259" key="3">
    <source>
        <dbReference type="PROSITE" id="PS51898"/>
    </source>
</evidence>
<dbReference type="EMBL" id="CP000471">
    <property type="protein sequence ID" value="ABK45354.1"/>
    <property type="molecule type" value="Genomic_DNA"/>
</dbReference>
<dbReference type="Proteomes" id="UP000002586">
    <property type="component" value="Chromosome"/>
</dbReference>
<dbReference type="InterPro" id="IPR013762">
    <property type="entry name" value="Integrase-like_cat_sf"/>
</dbReference>
<organism evidence="4 5">
    <name type="scientific">Magnetococcus marinus (strain ATCC BAA-1437 / JCM 17883 / MC-1)</name>
    <dbReference type="NCBI Taxonomy" id="156889"/>
    <lineage>
        <taxon>Bacteria</taxon>
        <taxon>Pseudomonadati</taxon>
        <taxon>Pseudomonadota</taxon>
        <taxon>Magnetococcia</taxon>
        <taxon>Magnetococcales</taxon>
        <taxon>Magnetococcaceae</taxon>
        <taxon>Magnetococcus</taxon>
    </lineage>
</organism>
<dbReference type="GO" id="GO:0015074">
    <property type="term" value="P:DNA integration"/>
    <property type="evidence" value="ECO:0007669"/>
    <property type="project" value="UniProtKB-KW"/>
</dbReference>
<dbReference type="Pfam" id="PF00589">
    <property type="entry name" value="Phage_integrase"/>
    <property type="match status" value="1"/>
</dbReference>
<keyword evidence="1" id="KW-0229">DNA integration</keyword>
<keyword evidence="2" id="KW-0233">DNA recombination</keyword>
<dbReference type="eggNOG" id="COG4974">
    <property type="taxonomic scope" value="Bacteria"/>
</dbReference>
<evidence type="ECO:0000313" key="5">
    <source>
        <dbReference type="Proteomes" id="UP000002586"/>
    </source>
</evidence>
<reference evidence="4 5" key="2">
    <citation type="journal article" date="2012" name="Int. J. Syst. Evol. Microbiol.">
        <title>Magnetococcus marinus gen. nov., sp. nov., a marine, magnetotactic bacterium that represents a novel lineage (Magnetococcaceae fam. nov.; Magnetococcales ord. nov.) at the base of the Alphaproteobacteria.</title>
        <authorList>
            <person name="Bazylinski D.A."/>
            <person name="Williams T.J."/>
            <person name="Lefevre C.T."/>
            <person name="Berg R.J."/>
            <person name="Zhang C.L."/>
            <person name="Bowser S.S."/>
            <person name="Dean A.J."/>
            <person name="Beveridge T.J."/>
        </authorList>
    </citation>
    <scope>NUCLEOTIDE SEQUENCE [LARGE SCALE GENOMIC DNA]</scope>
    <source>
        <strain evidence="5">ATCC BAA-1437 / JCM 17883 / MC-1</strain>
    </source>
</reference>
<dbReference type="GO" id="GO:0006310">
    <property type="term" value="P:DNA recombination"/>
    <property type="evidence" value="ECO:0007669"/>
    <property type="project" value="UniProtKB-KW"/>
</dbReference>
<dbReference type="InterPro" id="IPR002104">
    <property type="entry name" value="Integrase_catalytic"/>
</dbReference>
<dbReference type="STRING" id="156889.Mmc1_2861"/>
<dbReference type="KEGG" id="mgm:Mmc1_2861"/>